<keyword evidence="3" id="KW-1185">Reference proteome</keyword>
<evidence type="ECO:0000313" key="2">
    <source>
        <dbReference type="EMBL" id="WIA08704.1"/>
    </source>
</evidence>
<feature type="region of interest" description="Disordered" evidence="1">
    <location>
        <begin position="682"/>
        <end position="722"/>
    </location>
</feature>
<sequence length="738" mass="77769">MGLTLTLYEHIAQDRLVAAFIQDVLASLSIPHAELEKLAASELSDAALTAWALTKTASHPAVQQAAAASQRLQALLAKLDGAMMWQQQAAGSPLGQLLWQVAVGAAGSEVASLSAEQLQGRLEYQVVAALARDAAPQQAKQLLQELLGQLHQLTDTPALAAVSHPAFWQLAQQASAGSLPLAQDLQLLGYDLAAAASSAAGELQQLQQLLALDASELQQQLLRSGRLDASLLQPGRMKELLAAVAGDAAARQAVAGLQLLQVLGQALGLSSVQLCSPVSACDLLARLTGRQQQPRELAQGLQQQLSAAAPQLLAAVQQLPAAALEQATVGSLLQLLSSKPKLQDLATSLTAWRAEAAAAGHLPVLTSLSQAEVSGLSGPQAEGLARAMMRLEARGSLLLRKAAARALQLGQLDAGDAAALAWKVHTGGAAAAEEVVRVLLQQAAAEYSAALHELGGAEAALSHMAAGFQLEEATSRRSSAAPPSALLLAVAQHTVEHWQLSSSRHADYEDEEEETAGLYEMLADVHADVDVQRYLQMEFDPALEVDVVHAPLGWQAPDLFTAPGYFLDGMRPLLDAYLAAQGQQPTHDLEWQVYRDAALAEHEQVEIAADAARRAAGHSPFHNSRADEAYLLQRVDAAIPQDSVLYAAAHKYLRATFKNRSWTFAQRKRLVDRLAGIAGHLAAHPPRSHRGSPFSALFQPDGPPAAPRLPRDGGAAAGGGPKGDAEAYVLPAGFGARL</sequence>
<protein>
    <submittedName>
        <fullName evidence="2">Uncharacterized protein</fullName>
    </submittedName>
</protein>
<evidence type="ECO:0000256" key="1">
    <source>
        <dbReference type="SAM" id="MobiDB-lite"/>
    </source>
</evidence>
<dbReference type="Proteomes" id="UP001244341">
    <property type="component" value="Chromosome 1b"/>
</dbReference>
<proteinExistence type="predicted"/>
<evidence type="ECO:0000313" key="3">
    <source>
        <dbReference type="Proteomes" id="UP001244341"/>
    </source>
</evidence>
<name>A0ABY8TIG8_TETOB</name>
<organism evidence="2 3">
    <name type="scientific">Tetradesmus obliquus</name>
    <name type="common">Green alga</name>
    <name type="synonym">Acutodesmus obliquus</name>
    <dbReference type="NCBI Taxonomy" id="3088"/>
    <lineage>
        <taxon>Eukaryota</taxon>
        <taxon>Viridiplantae</taxon>
        <taxon>Chlorophyta</taxon>
        <taxon>core chlorophytes</taxon>
        <taxon>Chlorophyceae</taxon>
        <taxon>CS clade</taxon>
        <taxon>Sphaeropleales</taxon>
        <taxon>Scenedesmaceae</taxon>
        <taxon>Tetradesmus</taxon>
    </lineage>
</organism>
<dbReference type="EMBL" id="CP126208">
    <property type="protein sequence ID" value="WIA08704.1"/>
    <property type="molecule type" value="Genomic_DNA"/>
</dbReference>
<accession>A0ABY8TIG8</accession>
<gene>
    <name evidence="2" type="ORF">OEZ85_008128</name>
</gene>
<reference evidence="2 3" key="1">
    <citation type="submission" date="2023-05" db="EMBL/GenBank/DDBJ databases">
        <title>A 100% complete, gapless, phased diploid assembly of the Scenedesmus obliquus UTEX 3031 genome.</title>
        <authorList>
            <person name="Biondi T.C."/>
            <person name="Hanschen E.R."/>
            <person name="Kwon T."/>
            <person name="Eng W."/>
            <person name="Kruse C.P.S."/>
            <person name="Koehler S.I."/>
            <person name="Kunde Y."/>
            <person name="Gleasner C.D."/>
            <person name="You Mak K.T."/>
            <person name="Polle J."/>
            <person name="Hovde B.T."/>
            <person name="Starkenburg S.R."/>
        </authorList>
    </citation>
    <scope>NUCLEOTIDE SEQUENCE [LARGE SCALE GENOMIC DNA]</scope>
    <source>
        <strain evidence="2 3">DOE0152z</strain>
    </source>
</reference>